<evidence type="ECO:0000313" key="2">
    <source>
        <dbReference type="Proteomes" id="UP001269400"/>
    </source>
</evidence>
<reference evidence="1" key="1">
    <citation type="journal article" date="2022" name="J Environ Chem Eng">
        <title>Biodegradation of petroleum oil using a constructed nonpathogenic and heavy metal-tolerant bacterial consortium isolated from marine sponges.</title>
        <authorList>
            <person name="Dechsakulwatana C."/>
            <person name="Rungsihiranrut A."/>
            <person name="Muangchinda C."/>
            <person name="Ningthoujam R."/>
            <person name="Klankeo P."/>
            <person name="Pinyakong O."/>
        </authorList>
    </citation>
    <scope>NUCLEOTIDE SEQUENCE</scope>
    <source>
        <strain evidence="1">TL01-2</strain>
    </source>
</reference>
<comment type="caution">
    <text evidence="1">The sequence shown here is derived from an EMBL/GenBank/DDBJ whole genome shotgun (WGS) entry which is preliminary data.</text>
</comment>
<name>A0AAX6ND84_PRIAR</name>
<sequence length="110" mass="13297">MTNLLEVYNEVNYSNSRPSIKAVLDELKLLNFHRERLGKIQRFSFHFTYREKEYTLEHYFLYHWKGIDNWFKLKKPSFFTIAPFSLNKSDLCKLSEELMVAVNKWNRIGA</sequence>
<reference evidence="1" key="2">
    <citation type="submission" date="2022-12" db="EMBL/GenBank/DDBJ databases">
        <authorList>
            <person name="Dechsakulwatana C."/>
            <person name="Rungsihiranrut A."/>
            <person name="Muangchinda C."/>
            <person name="Ningthoujam R."/>
            <person name="Klankeo P."/>
            <person name="Pinyakong O."/>
        </authorList>
    </citation>
    <scope>NUCLEOTIDE SEQUENCE</scope>
    <source>
        <strain evidence="1">TL01-2</strain>
    </source>
</reference>
<gene>
    <name evidence="1" type="ORF">O0Q50_19965</name>
</gene>
<organism evidence="1 2">
    <name type="scientific">Priestia aryabhattai</name>
    <name type="common">Bacillus aryabhattai</name>
    <dbReference type="NCBI Taxonomy" id="412384"/>
    <lineage>
        <taxon>Bacteria</taxon>
        <taxon>Bacillati</taxon>
        <taxon>Bacillota</taxon>
        <taxon>Bacilli</taxon>
        <taxon>Bacillales</taxon>
        <taxon>Bacillaceae</taxon>
        <taxon>Priestia</taxon>
    </lineage>
</organism>
<accession>A0AAX6ND84</accession>
<dbReference type="RefSeq" id="WP_316910681.1">
    <property type="nucleotide sequence ID" value="NZ_JAPTGD010000002.1"/>
</dbReference>
<evidence type="ECO:0000313" key="1">
    <source>
        <dbReference type="EMBL" id="MDU9693454.1"/>
    </source>
</evidence>
<dbReference type="Proteomes" id="UP001269400">
    <property type="component" value="Unassembled WGS sequence"/>
</dbReference>
<protein>
    <submittedName>
        <fullName evidence="1">Uncharacterized protein</fullName>
    </submittedName>
</protein>
<dbReference type="EMBL" id="JAPTGD010000002">
    <property type="protein sequence ID" value="MDU9693454.1"/>
    <property type="molecule type" value="Genomic_DNA"/>
</dbReference>
<proteinExistence type="predicted"/>
<dbReference type="AlphaFoldDB" id="A0AAX6ND84"/>